<organism evidence="3 4">
    <name type="scientific">Artemisia annua</name>
    <name type="common">Sweet wormwood</name>
    <dbReference type="NCBI Taxonomy" id="35608"/>
    <lineage>
        <taxon>Eukaryota</taxon>
        <taxon>Viridiplantae</taxon>
        <taxon>Streptophyta</taxon>
        <taxon>Embryophyta</taxon>
        <taxon>Tracheophyta</taxon>
        <taxon>Spermatophyta</taxon>
        <taxon>Magnoliopsida</taxon>
        <taxon>eudicotyledons</taxon>
        <taxon>Gunneridae</taxon>
        <taxon>Pentapetalae</taxon>
        <taxon>asterids</taxon>
        <taxon>campanulids</taxon>
        <taxon>Asterales</taxon>
        <taxon>Asteraceae</taxon>
        <taxon>Asteroideae</taxon>
        <taxon>Anthemideae</taxon>
        <taxon>Artemisiinae</taxon>
        <taxon>Artemisia</taxon>
    </lineage>
</organism>
<evidence type="ECO:0000313" key="4">
    <source>
        <dbReference type="Proteomes" id="UP000245207"/>
    </source>
</evidence>
<protein>
    <submittedName>
        <fullName evidence="3">Peptidase S8/S53 domain-containing protein</fullName>
    </submittedName>
</protein>
<comment type="caution">
    <text evidence="3">The sequence shown here is derived from an EMBL/GenBank/DDBJ whole genome shotgun (WGS) entry which is preliminary data.</text>
</comment>
<sequence length="89" mass="9763">MSNLPEIGSFHDKGMTKVPSRWRGACETEGFCNKKLTGARSFSQAMKQRRENISITDDYDSSRDYEGHGTLTSLTASGTGHFVSTAIIS</sequence>
<dbReference type="InterPro" id="IPR045051">
    <property type="entry name" value="SBT"/>
</dbReference>
<dbReference type="EMBL" id="PKPP01007136">
    <property type="protein sequence ID" value="PWA54259.1"/>
    <property type="molecule type" value="Genomic_DNA"/>
</dbReference>
<dbReference type="GO" id="GO:0006508">
    <property type="term" value="P:proteolysis"/>
    <property type="evidence" value="ECO:0007669"/>
    <property type="project" value="InterPro"/>
</dbReference>
<dbReference type="Proteomes" id="UP000245207">
    <property type="component" value="Unassembled WGS sequence"/>
</dbReference>
<keyword evidence="2" id="KW-0732">Signal</keyword>
<reference evidence="3 4" key="1">
    <citation type="journal article" date="2018" name="Mol. Plant">
        <title>The genome of Artemisia annua provides insight into the evolution of Asteraceae family and artemisinin biosynthesis.</title>
        <authorList>
            <person name="Shen Q."/>
            <person name="Zhang L."/>
            <person name="Liao Z."/>
            <person name="Wang S."/>
            <person name="Yan T."/>
            <person name="Shi P."/>
            <person name="Liu M."/>
            <person name="Fu X."/>
            <person name="Pan Q."/>
            <person name="Wang Y."/>
            <person name="Lv Z."/>
            <person name="Lu X."/>
            <person name="Zhang F."/>
            <person name="Jiang W."/>
            <person name="Ma Y."/>
            <person name="Chen M."/>
            <person name="Hao X."/>
            <person name="Li L."/>
            <person name="Tang Y."/>
            <person name="Lv G."/>
            <person name="Zhou Y."/>
            <person name="Sun X."/>
            <person name="Brodelius P.E."/>
            <person name="Rose J.K.C."/>
            <person name="Tang K."/>
        </authorList>
    </citation>
    <scope>NUCLEOTIDE SEQUENCE [LARGE SCALE GENOMIC DNA]</scope>
    <source>
        <strain evidence="4">cv. Huhao1</strain>
        <tissue evidence="3">Leaf</tissue>
    </source>
</reference>
<dbReference type="OrthoDB" id="4803627at2759"/>
<dbReference type="AlphaFoldDB" id="A0A2U1LZ26"/>
<name>A0A2U1LZ26_ARTAN</name>
<comment type="similarity">
    <text evidence="1">Belongs to the peptidase S8 family.</text>
</comment>
<dbReference type="PANTHER" id="PTHR10795">
    <property type="entry name" value="PROPROTEIN CONVERTASE SUBTILISIN/KEXIN"/>
    <property type="match status" value="1"/>
</dbReference>
<proteinExistence type="inferred from homology"/>
<dbReference type="Gene3D" id="3.40.50.200">
    <property type="entry name" value="Peptidase S8/S53 domain"/>
    <property type="match status" value="1"/>
</dbReference>
<dbReference type="STRING" id="35608.A0A2U1LZ26"/>
<keyword evidence="4" id="KW-1185">Reference proteome</keyword>
<evidence type="ECO:0000313" key="3">
    <source>
        <dbReference type="EMBL" id="PWA54259.1"/>
    </source>
</evidence>
<gene>
    <name evidence="3" type="ORF">CTI12_AA437990</name>
</gene>
<evidence type="ECO:0000256" key="1">
    <source>
        <dbReference type="ARBA" id="ARBA00011073"/>
    </source>
</evidence>
<evidence type="ECO:0000256" key="2">
    <source>
        <dbReference type="ARBA" id="ARBA00022729"/>
    </source>
</evidence>
<dbReference type="GO" id="GO:0004252">
    <property type="term" value="F:serine-type endopeptidase activity"/>
    <property type="evidence" value="ECO:0007669"/>
    <property type="project" value="InterPro"/>
</dbReference>
<dbReference type="InterPro" id="IPR036852">
    <property type="entry name" value="Peptidase_S8/S53_dom_sf"/>
</dbReference>
<accession>A0A2U1LZ26</accession>